<gene>
    <name evidence="2" type="ordered locus">ABO_2161</name>
</gene>
<dbReference type="HOGENOM" id="CLU_2257762_0_0_6"/>
<reference evidence="2 3" key="1">
    <citation type="journal article" date="2006" name="Nat. Biotechnol.">
        <title>Genome sequence of the ubiquitous hydrocarbon-degrading marine bacterium Alcanivorax borkumensis.</title>
        <authorList>
            <person name="Schneiker S."/>
            <person name="Martins dos Santos V.A.P."/>
            <person name="Bartels D."/>
            <person name="Bekel T."/>
            <person name="Brecht M."/>
            <person name="Buhrmester J."/>
            <person name="Chernikova T.N."/>
            <person name="Denaro R."/>
            <person name="Ferrer M."/>
            <person name="Gertler C."/>
            <person name="Goesmann A."/>
            <person name="Golyshina O.V."/>
            <person name="Kaminski F."/>
            <person name="Khachane A.N."/>
            <person name="Lang S."/>
            <person name="Linke B."/>
            <person name="McHardy A.C."/>
            <person name="Meyer F."/>
            <person name="Nechitaylo T."/>
            <person name="Puehler A."/>
            <person name="Regenhardt D."/>
            <person name="Rupp O."/>
            <person name="Sabirova J.S."/>
            <person name="Selbitschka W."/>
            <person name="Yakimov M.M."/>
            <person name="Timmis K.N."/>
            <person name="Vorhoelter F.-J."/>
            <person name="Weidner S."/>
            <person name="Kaiser O."/>
            <person name="Golyshin P.N."/>
        </authorList>
    </citation>
    <scope>NUCLEOTIDE SEQUENCE [LARGE SCALE GENOMIC DNA]</scope>
    <source>
        <strain evidence="3">ATCC 700651 / DSM 11573 / NCIMB 13689 / SK2</strain>
    </source>
</reference>
<evidence type="ECO:0000313" key="3">
    <source>
        <dbReference type="Proteomes" id="UP000008871"/>
    </source>
</evidence>
<evidence type="ECO:0000313" key="2">
    <source>
        <dbReference type="EMBL" id="CAL17609.1"/>
    </source>
</evidence>
<organism evidence="2 3">
    <name type="scientific">Alcanivorax borkumensis (strain ATCC 700651 / DSM 11573 / NCIMB 13689 / SK2)</name>
    <dbReference type="NCBI Taxonomy" id="393595"/>
    <lineage>
        <taxon>Bacteria</taxon>
        <taxon>Pseudomonadati</taxon>
        <taxon>Pseudomonadota</taxon>
        <taxon>Gammaproteobacteria</taxon>
        <taxon>Oceanospirillales</taxon>
        <taxon>Alcanivoracaceae</taxon>
        <taxon>Alcanivorax</taxon>
    </lineage>
</organism>
<sequence length="103" mass="11780">MEPFHNRKFFLYGTDKRMGRTEKLRCADNHTQRIGANSERSDTPPPGALKRYQADFAIPASINRGKQSEHYQQSFMDETANAAKAHTVIPAHLSNYSVNSRWI</sequence>
<dbReference type="EMBL" id="AM286690">
    <property type="protein sequence ID" value="CAL17609.1"/>
    <property type="molecule type" value="Genomic_DNA"/>
</dbReference>
<accession>Q0VMI9</accession>
<dbReference type="Proteomes" id="UP000008871">
    <property type="component" value="Chromosome"/>
</dbReference>
<dbReference type="AlphaFoldDB" id="Q0VMI9"/>
<evidence type="ECO:0000256" key="1">
    <source>
        <dbReference type="SAM" id="MobiDB-lite"/>
    </source>
</evidence>
<dbReference type="KEGG" id="abo:ABO_2161"/>
<protein>
    <submittedName>
        <fullName evidence="2">Uncharacterized protein</fullName>
    </submittedName>
</protein>
<dbReference type="STRING" id="393595.ABO_2161"/>
<proteinExistence type="predicted"/>
<keyword evidence="3" id="KW-1185">Reference proteome</keyword>
<feature type="region of interest" description="Disordered" evidence="1">
    <location>
        <begin position="28"/>
        <end position="47"/>
    </location>
</feature>
<name>Q0VMI9_ALCBS</name>